<dbReference type="EMBL" id="JAUHHV010000001">
    <property type="protein sequence ID" value="KAK1436673.1"/>
    <property type="molecule type" value="Genomic_DNA"/>
</dbReference>
<dbReference type="Pfam" id="PF00201">
    <property type="entry name" value="UDPGT"/>
    <property type="match status" value="1"/>
</dbReference>
<accession>A0AAD8LBP6</accession>
<dbReference type="PROSITE" id="PS00375">
    <property type="entry name" value="UDPGT"/>
    <property type="match status" value="1"/>
</dbReference>
<dbReference type="FunFam" id="3.40.50.2000:FF:000065">
    <property type="entry name" value="Glycosyltransferase"/>
    <property type="match status" value="1"/>
</dbReference>
<reference evidence="7" key="1">
    <citation type="journal article" date="2023" name="bioRxiv">
        <title>Improved chromosome-level genome assembly for marigold (Tagetes erecta).</title>
        <authorList>
            <person name="Jiang F."/>
            <person name="Yuan L."/>
            <person name="Wang S."/>
            <person name="Wang H."/>
            <person name="Xu D."/>
            <person name="Wang A."/>
            <person name="Fan W."/>
        </authorList>
    </citation>
    <scope>NUCLEOTIDE SEQUENCE</scope>
    <source>
        <strain evidence="7">WSJ</strain>
        <tissue evidence="7">Leaf</tissue>
    </source>
</reference>
<evidence type="ECO:0000256" key="3">
    <source>
        <dbReference type="ARBA" id="ARBA00022679"/>
    </source>
</evidence>
<dbReference type="Gene3D" id="3.40.50.2000">
    <property type="entry name" value="Glycogen Phosphorylase B"/>
    <property type="match status" value="2"/>
</dbReference>
<evidence type="ECO:0000256" key="1">
    <source>
        <dbReference type="ARBA" id="ARBA00009995"/>
    </source>
</evidence>
<comment type="similarity">
    <text evidence="1 5">Belongs to the UDP-glycosyltransferase family.</text>
</comment>
<sequence length="488" mass="54866">MEQVPKVDQKKPHVVFIPLPAQSHIKCMLKLARLLHHKGIHVTFINTESNQNRLVASGGTRWLDDLPGFQFKTVPDGVTSTSTSHDKLPIPTIERVSQYLAVNFLDSFLDLVSRLDTPVTCLVSDGFMTFAKTPYAAQKLRVPIILFWTFAACGFTGFYQAKVLMQKGLVPLKDESYVTNEYLDTLVDIPGMKGIRLRDLPEHILGVKPKANALSFMVETAMQADKATHMIFHTFDALEAVLIKELKSMFPKIYTVGPLQLLLNQIAENKSKNIPNFSGYSLWKEEPECVHWLESKEAKSVVYVNFGSLAMLSLQDLVEFGWGLVNSNHYFLWIIREDFIDGTPAVLPRELEEAIKSRGFVGNWCSQEHVLNHPSVGGFLTHGGWGSVIESLSAGVPMICCPFSGDQRMNCAQMCREWGVGMEIRRDDVKRDEVEKVVTELMEGLEGARIRKKAIEWKKMAEVATRCNGLSALSIDELVDEICMLSRN</sequence>
<dbReference type="AlphaFoldDB" id="A0AAD8LBP6"/>
<keyword evidence="8" id="KW-1185">Reference proteome</keyword>
<evidence type="ECO:0000313" key="8">
    <source>
        <dbReference type="Proteomes" id="UP001229421"/>
    </source>
</evidence>
<dbReference type="InterPro" id="IPR035595">
    <property type="entry name" value="UDP_glycos_trans_CS"/>
</dbReference>
<evidence type="ECO:0000256" key="6">
    <source>
        <dbReference type="RuleBase" id="RU362057"/>
    </source>
</evidence>
<dbReference type="EC" id="2.4.1.-" evidence="6"/>
<dbReference type="Proteomes" id="UP001229421">
    <property type="component" value="Unassembled WGS sequence"/>
</dbReference>
<dbReference type="SUPFAM" id="SSF53756">
    <property type="entry name" value="UDP-Glycosyltransferase/glycogen phosphorylase"/>
    <property type="match status" value="1"/>
</dbReference>
<dbReference type="PANTHER" id="PTHR11926:SF1497">
    <property type="entry name" value="GLYCOSYLTRANSFERASE"/>
    <property type="match status" value="1"/>
</dbReference>
<dbReference type="GO" id="GO:0080044">
    <property type="term" value="F:quercetin 7-O-glucosyltransferase activity"/>
    <property type="evidence" value="ECO:0007669"/>
    <property type="project" value="TreeGrafter"/>
</dbReference>
<dbReference type="CDD" id="cd03784">
    <property type="entry name" value="GT1_Gtf-like"/>
    <property type="match status" value="1"/>
</dbReference>
<organism evidence="7 8">
    <name type="scientific">Tagetes erecta</name>
    <name type="common">African marigold</name>
    <dbReference type="NCBI Taxonomy" id="13708"/>
    <lineage>
        <taxon>Eukaryota</taxon>
        <taxon>Viridiplantae</taxon>
        <taxon>Streptophyta</taxon>
        <taxon>Embryophyta</taxon>
        <taxon>Tracheophyta</taxon>
        <taxon>Spermatophyta</taxon>
        <taxon>Magnoliopsida</taxon>
        <taxon>eudicotyledons</taxon>
        <taxon>Gunneridae</taxon>
        <taxon>Pentapetalae</taxon>
        <taxon>asterids</taxon>
        <taxon>campanulids</taxon>
        <taxon>Asterales</taxon>
        <taxon>Asteraceae</taxon>
        <taxon>Asteroideae</taxon>
        <taxon>Heliantheae alliance</taxon>
        <taxon>Tageteae</taxon>
        <taxon>Tagetes</taxon>
    </lineage>
</organism>
<keyword evidence="2 5" id="KW-0328">Glycosyltransferase</keyword>
<evidence type="ECO:0000256" key="2">
    <source>
        <dbReference type="ARBA" id="ARBA00022676"/>
    </source>
</evidence>
<dbReference type="FunFam" id="3.40.50.2000:FF:000056">
    <property type="entry name" value="Glycosyltransferase"/>
    <property type="match status" value="1"/>
</dbReference>
<dbReference type="GO" id="GO:0080043">
    <property type="term" value="F:quercetin 3-O-glucosyltransferase activity"/>
    <property type="evidence" value="ECO:0007669"/>
    <property type="project" value="TreeGrafter"/>
</dbReference>
<proteinExistence type="inferred from homology"/>
<name>A0AAD8LBP6_TARER</name>
<protein>
    <recommendedName>
        <fullName evidence="6">Glycosyltransferase</fullName>
        <ecNumber evidence="6">2.4.1.-</ecNumber>
    </recommendedName>
</protein>
<evidence type="ECO:0000256" key="4">
    <source>
        <dbReference type="ARBA" id="ARBA00053747"/>
    </source>
</evidence>
<dbReference type="InterPro" id="IPR002213">
    <property type="entry name" value="UDP_glucos_trans"/>
</dbReference>
<dbReference type="PANTHER" id="PTHR11926">
    <property type="entry name" value="GLUCOSYL/GLUCURONOSYL TRANSFERASES"/>
    <property type="match status" value="1"/>
</dbReference>
<gene>
    <name evidence="7" type="ORF">QVD17_02455</name>
</gene>
<comment type="function">
    <text evidence="4">May glycosylate diterpenes or flavonols in leaves.</text>
</comment>
<evidence type="ECO:0000313" key="7">
    <source>
        <dbReference type="EMBL" id="KAK1436673.1"/>
    </source>
</evidence>
<comment type="caution">
    <text evidence="7">The sequence shown here is derived from an EMBL/GenBank/DDBJ whole genome shotgun (WGS) entry which is preliminary data.</text>
</comment>
<evidence type="ECO:0000256" key="5">
    <source>
        <dbReference type="RuleBase" id="RU003718"/>
    </source>
</evidence>
<keyword evidence="3 5" id="KW-0808">Transferase</keyword>